<organism evidence="6">
    <name type="scientific">uncultured Alphaproteobacteria bacterium</name>
    <dbReference type="NCBI Taxonomy" id="91750"/>
    <lineage>
        <taxon>Bacteria</taxon>
        <taxon>Pseudomonadati</taxon>
        <taxon>Pseudomonadota</taxon>
        <taxon>Alphaproteobacteria</taxon>
        <taxon>environmental samples</taxon>
    </lineage>
</organism>
<dbReference type="PROSITE" id="PS00059">
    <property type="entry name" value="ADH_ZINC"/>
    <property type="match status" value="1"/>
</dbReference>
<dbReference type="AlphaFoldDB" id="A0A212JIU3"/>
<dbReference type="SUPFAM" id="SSF51735">
    <property type="entry name" value="NAD(P)-binding Rossmann-fold domains"/>
    <property type="match status" value="1"/>
</dbReference>
<comment type="similarity">
    <text evidence="4">Belongs to the zinc-containing alcohol dehydrogenase family.</text>
</comment>
<dbReference type="Pfam" id="PF00107">
    <property type="entry name" value="ADH_zinc_N"/>
    <property type="match status" value="1"/>
</dbReference>
<dbReference type="EMBL" id="FLUO01000001">
    <property type="protein sequence ID" value="SBV99363.1"/>
    <property type="molecule type" value="Genomic_DNA"/>
</dbReference>
<reference evidence="6" key="1">
    <citation type="submission" date="2016-04" db="EMBL/GenBank/DDBJ databases">
        <authorList>
            <person name="Evans L.H."/>
            <person name="Alamgir A."/>
            <person name="Owens N."/>
            <person name="Weber N.D."/>
            <person name="Virtaneva K."/>
            <person name="Barbian K."/>
            <person name="Babar A."/>
            <person name="Rosenke K."/>
        </authorList>
    </citation>
    <scope>NUCLEOTIDE SEQUENCE</scope>
    <source>
        <strain evidence="6">86</strain>
    </source>
</reference>
<gene>
    <name evidence="6" type="ORF">KL86APRO_11150</name>
</gene>
<keyword evidence="2 4" id="KW-0862">Zinc</keyword>
<dbReference type="SMART" id="SM00829">
    <property type="entry name" value="PKS_ER"/>
    <property type="match status" value="1"/>
</dbReference>
<dbReference type="Gene3D" id="3.90.180.10">
    <property type="entry name" value="Medium-chain alcohol dehydrogenases, catalytic domain"/>
    <property type="match status" value="2"/>
</dbReference>
<name>A0A212JIU3_9PROT</name>
<dbReference type="SUPFAM" id="SSF50129">
    <property type="entry name" value="GroES-like"/>
    <property type="match status" value="1"/>
</dbReference>
<dbReference type="InterPro" id="IPR050129">
    <property type="entry name" value="Zn_alcohol_dh"/>
</dbReference>
<dbReference type="GO" id="GO:0008270">
    <property type="term" value="F:zinc ion binding"/>
    <property type="evidence" value="ECO:0007669"/>
    <property type="project" value="InterPro"/>
</dbReference>
<dbReference type="InterPro" id="IPR013149">
    <property type="entry name" value="ADH-like_C"/>
</dbReference>
<dbReference type="Gene3D" id="3.40.50.720">
    <property type="entry name" value="NAD(P)-binding Rossmann-like Domain"/>
    <property type="match status" value="1"/>
</dbReference>
<dbReference type="Pfam" id="PF08240">
    <property type="entry name" value="ADH_N"/>
    <property type="match status" value="1"/>
</dbReference>
<keyword evidence="1 4" id="KW-0479">Metal-binding</keyword>
<protein>
    <submittedName>
        <fullName evidence="6">L-threonine 3-dehydrogenase</fullName>
    </submittedName>
</protein>
<evidence type="ECO:0000256" key="1">
    <source>
        <dbReference type="ARBA" id="ARBA00022723"/>
    </source>
</evidence>
<dbReference type="InterPro" id="IPR013154">
    <property type="entry name" value="ADH-like_N"/>
</dbReference>
<dbReference type="InterPro" id="IPR002328">
    <property type="entry name" value="ADH_Zn_CS"/>
</dbReference>
<dbReference type="InterPro" id="IPR036291">
    <property type="entry name" value="NAD(P)-bd_dom_sf"/>
</dbReference>
<evidence type="ECO:0000256" key="2">
    <source>
        <dbReference type="ARBA" id="ARBA00022833"/>
    </source>
</evidence>
<evidence type="ECO:0000313" key="6">
    <source>
        <dbReference type="EMBL" id="SBV99363.1"/>
    </source>
</evidence>
<evidence type="ECO:0000256" key="4">
    <source>
        <dbReference type="RuleBase" id="RU361277"/>
    </source>
</evidence>
<accession>A0A212JIU3</accession>
<sequence>MQSFKTRAARLNGPRDIELIERELVCGDDDIVVKNHMIGICGSDKAFYRGIMPPKTAEFRQDPKFPFLLGHESGGEVVAVGDKVTEYKVGDRVIAFGWNNNFADYFMSKAFQLQPAPEGLDMDFVALGEPISCAMHSGLNCGAQLGDTVVVMGAGFAGQIIAQCAKKKGAARVVVVDVLDGKLELAKTFGADVAINSTREDPVAKVLEMTGGAGADVVVEAAGGQESFNAASELIRHNGKFVFYSWVTQPITLNISRWHDDGLEFVNTCLVHHTWQQRLVWTPQALRPLVQGIVDVKPLITHEFPLSEIKAGFDLADRDDAAIKIVFRP</sequence>
<comment type="cofactor">
    <cofactor evidence="4">
        <name>Zn(2+)</name>
        <dbReference type="ChEBI" id="CHEBI:29105"/>
    </cofactor>
</comment>
<dbReference type="InterPro" id="IPR011032">
    <property type="entry name" value="GroES-like_sf"/>
</dbReference>
<dbReference type="GO" id="GO:0016616">
    <property type="term" value="F:oxidoreductase activity, acting on the CH-OH group of donors, NAD or NADP as acceptor"/>
    <property type="evidence" value="ECO:0007669"/>
    <property type="project" value="UniProtKB-ARBA"/>
</dbReference>
<keyword evidence="3" id="KW-0560">Oxidoreductase</keyword>
<feature type="domain" description="Enoyl reductase (ER)" evidence="5">
    <location>
        <begin position="13"/>
        <end position="327"/>
    </location>
</feature>
<evidence type="ECO:0000259" key="5">
    <source>
        <dbReference type="SMART" id="SM00829"/>
    </source>
</evidence>
<dbReference type="PANTHER" id="PTHR43401:SF2">
    <property type="entry name" value="L-THREONINE 3-DEHYDROGENASE"/>
    <property type="match status" value="1"/>
</dbReference>
<dbReference type="InterPro" id="IPR020843">
    <property type="entry name" value="ER"/>
</dbReference>
<proteinExistence type="inferred from homology"/>
<evidence type="ECO:0000256" key="3">
    <source>
        <dbReference type="ARBA" id="ARBA00023002"/>
    </source>
</evidence>
<dbReference type="PANTHER" id="PTHR43401">
    <property type="entry name" value="L-THREONINE 3-DEHYDROGENASE"/>
    <property type="match status" value="1"/>
</dbReference>